<name>A0A9Q1IUV5_SYNKA</name>
<evidence type="ECO:0008006" key="3">
    <source>
        <dbReference type="Google" id="ProtNLM"/>
    </source>
</evidence>
<proteinExistence type="predicted"/>
<dbReference type="InterPro" id="IPR043128">
    <property type="entry name" value="Rev_trsase/Diguanyl_cyclase"/>
</dbReference>
<organism evidence="1 2">
    <name type="scientific">Synaphobranchus kaupii</name>
    <name type="common">Kaup's arrowtooth eel</name>
    <dbReference type="NCBI Taxonomy" id="118154"/>
    <lineage>
        <taxon>Eukaryota</taxon>
        <taxon>Metazoa</taxon>
        <taxon>Chordata</taxon>
        <taxon>Craniata</taxon>
        <taxon>Vertebrata</taxon>
        <taxon>Euteleostomi</taxon>
        <taxon>Actinopterygii</taxon>
        <taxon>Neopterygii</taxon>
        <taxon>Teleostei</taxon>
        <taxon>Anguilliformes</taxon>
        <taxon>Synaphobranchidae</taxon>
        <taxon>Synaphobranchus</taxon>
    </lineage>
</organism>
<gene>
    <name evidence="1" type="ORF">SKAU_G00209100</name>
</gene>
<dbReference type="InterPro" id="IPR043502">
    <property type="entry name" value="DNA/RNA_pol_sf"/>
</dbReference>
<dbReference type="OrthoDB" id="8000983at2759"/>
<keyword evidence="2" id="KW-1185">Reference proteome</keyword>
<sequence>MGNHTRHKIILPKKTTICSIETIAKVVETDSPVKKFSVEVSSIDTLSHAESLLSQLWHPPVDLSSLDRKQQEVVKQMLHEESAAFTCNSSDNTDFGCIPNLQMSISLKDDIPAQQAYRSVPKPLYQETFKGHVGRPEKCELFKKEVRYVGKLVSAEGVRIDPKDLEAVLALKEKTPHTVGEVRKLLGFLSYYRTYIQDFSRIAKPLYELLQVKRAARVPLSFPLRNKFPPVNMKLMFHDI</sequence>
<accession>A0A9Q1IUV5</accession>
<comment type="caution">
    <text evidence="1">The sequence shown here is derived from an EMBL/GenBank/DDBJ whole genome shotgun (WGS) entry which is preliminary data.</text>
</comment>
<dbReference type="EMBL" id="JAINUF010000007">
    <property type="protein sequence ID" value="KAJ8353343.1"/>
    <property type="molecule type" value="Genomic_DNA"/>
</dbReference>
<dbReference type="PANTHER" id="PTHR33064">
    <property type="entry name" value="POL PROTEIN"/>
    <property type="match status" value="1"/>
</dbReference>
<dbReference type="Proteomes" id="UP001152622">
    <property type="component" value="Chromosome 7"/>
</dbReference>
<dbReference type="SUPFAM" id="SSF56672">
    <property type="entry name" value="DNA/RNA polymerases"/>
    <property type="match status" value="1"/>
</dbReference>
<evidence type="ECO:0000313" key="2">
    <source>
        <dbReference type="Proteomes" id="UP001152622"/>
    </source>
</evidence>
<dbReference type="InterPro" id="IPR051320">
    <property type="entry name" value="Viral_Replic_Matur_Polypro"/>
</dbReference>
<dbReference type="AlphaFoldDB" id="A0A9Q1IUV5"/>
<protein>
    <recommendedName>
        <fullName evidence="3">Reverse transcriptase</fullName>
    </recommendedName>
</protein>
<dbReference type="Gene3D" id="3.30.70.270">
    <property type="match status" value="1"/>
</dbReference>
<evidence type="ECO:0000313" key="1">
    <source>
        <dbReference type="EMBL" id="KAJ8353343.1"/>
    </source>
</evidence>
<reference evidence="1" key="1">
    <citation type="journal article" date="2023" name="Science">
        <title>Genome structures resolve the early diversification of teleost fishes.</title>
        <authorList>
            <person name="Parey E."/>
            <person name="Louis A."/>
            <person name="Montfort J."/>
            <person name="Bouchez O."/>
            <person name="Roques C."/>
            <person name="Iampietro C."/>
            <person name="Lluch J."/>
            <person name="Castinel A."/>
            <person name="Donnadieu C."/>
            <person name="Desvignes T."/>
            <person name="Floi Bucao C."/>
            <person name="Jouanno E."/>
            <person name="Wen M."/>
            <person name="Mejri S."/>
            <person name="Dirks R."/>
            <person name="Jansen H."/>
            <person name="Henkel C."/>
            <person name="Chen W.J."/>
            <person name="Zahm M."/>
            <person name="Cabau C."/>
            <person name="Klopp C."/>
            <person name="Thompson A.W."/>
            <person name="Robinson-Rechavi M."/>
            <person name="Braasch I."/>
            <person name="Lecointre G."/>
            <person name="Bobe J."/>
            <person name="Postlethwait J.H."/>
            <person name="Berthelot C."/>
            <person name="Roest Crollius H."/>
            <person name="Guiguen Y."/>
        </authorList>
    </citation>
    <scope>NUCLEOTIDE SEQUENCE</scope>
    <source>
        <strain evidence="1">WJC10195</strain>
    </source>
</reference>
<dbReference type="PANTHER" id="PTHR33064:SF37">
    <property type="entry name" value="RIBONUCLEASE H"/>
    <property type="match status" value="1"/>
</dbReference>